<feature type="domain" description="Ketoreductase" evidence="4">
    <location>
        <begin position="16"/>
        <end position="196"/>
    </location>
</feature>
<dbReference type="InterPro" id="IPR057326">
    <property type="entry name" value="KR_dom"/>
</dbReference>
<dbReference type="Proteomes" id="UP000287022">
    <property type="component" value="Unassembled WGS sequence"/>
</dbReference>
<dbReference type="PRINTS" id="PR00080">
    <property type="entry name" value="SDRFAMILY"/>
</dbReference>
<sequence>MTIKTPLFNAQAMADKVVLVTGASSGLGAHFARVLAAAGARVIVAARRVQRLEELVAQINEAGGEATAVALDVADHESVERAVNAALRIYGPIDCLVNNAGVAASKRFTEINEEDWQFVLETNLTGAWRVARAVTAQMLAHGVSGSIVNTASILGLRVGFGASAYAVSKAGVVQLTKAMALELARKGIRVNALCPGYFETEMNRDYFDTEKGQQYIQQTPAQRLGNMSELDGPLLLLCSDAGSFINGVALPVDGGHMISSL</sequence>
<name>A0A432Z3Q3_9GAMM</name>
<dbReference type="SMART" id="SM00822">
    <property type="entry name" value="PKS_KR"/>
    <property type="match status" value="1"/>
</dbReference>
<keyword evidence="6" id="KW-1185">Reference proteome</keyword>
<dbReference type="PANTHER" id="PTHR43669:SF3">
    <property type="entry name" value="ALCOHOL DEHYDROGENASE, PUTATIVE (AFU_ORTHOLOGUE AFUA_3G03445)-RELATED"/>
    <property type="match status" value="1"/>
</dbReference>
<proteinExistence type="inferred from homology"/>
<gene>
    <name evidence="5" type="ORF">CWI80_08160</name>
</gene>
<comment type="similarity">
    <text evidence="1 3">Belongs to the short-chain dehydrogenases/reductases (SDR) family.</text>
</comment>
<dbReference type="Pfam" id="PF00106">
    <property type="entry name" value="adh_short"/>
    <property type="match status" value="1"/>
</dbReference>
<dbReference type="PROSITE" id="PS00061">
    <property type="entry name" value="ADH_SHORT"/>
    <property type="match status" value="1"/>
</dbReference>
<dbReference type="SUPFAM" id="SSF51735">
    <property type="entry name" value="NAD(P)-binding Rossmann-fold domains"/>
    <property type="match status" value="1"/>
</dbReference>
<dbReference type="STRING" id="1122124.GCA_000423165_01516"/>
<dbReference type="Gene3D" id="3.40.50.720">
    <property type="entry name" value="NAD(P)-binding Rossmann-like Domain"/>
    <property type="match status" value="1"/>
</dbReference>
<organism evidence="5 6">
    <name type="scientific">Pseudidiomarina sediminum</name>
    <dbReference type="NCBI Taxonomy" id="431675"/>
    <lineage>
        <taxon>Bacteria</taxon>
        <taxon>Pseudomonadati</taxon>
        <taxon>Pseudomonadota</taxon>
        <taxon>Gammaproteobacteria</taxon>
        <taxon>Alteromonadales</taxon>
        <taxon>Idiomarinaceae</taxon>
        <taxon>Pseudidiomarina</taxon>
    </lineage>
</organism>
<evidence type="ECO:0000256" key="2">
    <source>
        <dbReference type="ARBA" id="ARBA00023002"/>
    </source>
</evidence>
<dbReference type="InterPro" id="IPR002347">
    <property type="entry name" value="SDR_fam"/>
</dbReference>
<accession>A0A432Z3Q3</accession>
<dbReference type="NCBIfam" id="NF005559">
    <property type="entry name" value="PRK07231.1"/>
    <property type="match status" value="1"/>
</dbReference>
<evidence type="ECO:0000313" key="5">
    <source>
        <dbReference type="EMBL" id="RUO72514.1"/>
    </source>
</evidence>
<dbReference type="AlphaFoldDB" id="A0A432Z3Q3"/>
<dbReference type="FunFam" id="3.40.50.720:FF:000084">
    <property type="entry name" value="Short-chain dehydrogenase reductase"/>
    <property type="match status" value="1"/>
</dbReference>
<dbReference type="GO" id="GO:0016491">
    <property type="term" value="F:oxidoreductase activity"/>
    <property type="evidence" value="ECO:0007669"/>
    <property type="project" value="UniProtKB-KW"/>
</dbReference>
<reference evidence="6" key="1">
    <citation type="journal article" date="2018" name="Front. Microbiol.">
        <title>Genome-Based Analysis Reveals the Taxonomy and Diversity of the Family Idiomarinaceae.</title>
        <authorList>
            <person name="Liu Y."/>
            <person name="Lai Q."/>
            <person name="Shao Z."/>
        </authorList>
    </citation>
    <scope>NUCLEOTIDE SEQUENCE [LARGE SCALE GENOMIC DNA]</scope>
    <source>
        <strain evidence="6">c121</strain>
    </source>
</reference>
<evidence type="ECO:0000256" key="1">
    <source>
        <dbReference type="ARBA" id="ARBA00006484"/>
    </source>
</evidence>
<dbReference type="PRINTS" id="PR00081">
    <property type="entry name" value="GDHRDH"/>
</dbReference>
<comment type="caution">
    <text evidence="5">The sequence shown here is derived from an EMBL/GenBank/DDBJ whole genome shotgun (WGS) entry which is preliminary data.</text>
</comment>
<dbReference type="InterPro" id="IPR020904">
    <property type="entry name" value="Sc_DH/Rdtase_CS"/>
</dbReference>
<dbReference type="PANTHER" id="PTHR43669">
    <property type="entry name" value="5-KETO-D-GLUCONATE 5-REDUCTASE"/>
    <property type="match status" value="1"/>
</dbReference>
<dbReference type="RefSeq" id="WP_034727142.1">
    <property type="nucleotide sequence ID" value="NZ_JAHVIQ010000001.1"/>
</dbReference>
<evidence type="ECO:0000259" key="4">
    <source>
        <dbReference type="SMART" id="SM00822"/>
    </source>
</evidence>
<evidence type="ECO:0000256" key="3">
    <source>
        <dbReference type="RuleBase" id="RU000363"/>
    </source>
</evidence>
<dbReference type="InterPro" id="IPR036291">
    <property type="entry name" value="NAD(P)-bd_dom_sf"/>
</dbReference>
<keyword evidence="2" id="KW-0560">Oxidoreductase</keyword>
<evidence type="ECO:0000313" key="6">
    <source>
        <dbReference type="Proteomes" id="UP000287022"/>
    </source>
</evidence>
<dbReference type="CDD" id="cd05233">
    <property type="entry name" value="SDR_c"/>
    <property type="match status" value="1"/>
</dbReference>
<dbReference type="EMBL" id="PIQE01000002">
    <property type="protein sequence ID" value="RUO72514.1"/>
    <property type="molecule type" value="Genomic_DNA"/>
</dbReference>
<protein>
    <submittedName>
        <fullName evidence="5">3-oxoacyl-ACP reductase</fullName>
    </submittedName>
</protein>